<evidence type="ECO:0000256" key="1">
    <source>
        <dbReference type="SAM" id="MobiDB-lite"/>
    </source>
</evidence>
<dbReference type="PANTHER" id="PTHR35526">
    <property type="entry name" value="ANTI-SIGMA-F FACTOR RSBW-RELATED"/>
    <property type="match status" value="1"/>
</dbReference>
<comment type="caution">
    <text evidence="2">The sequence shown here is derived from an EMBL/GenBank/DDBJ whole genome shotgun (WGS) entry which is preliminary data.</text>
</comment>
<keyword evidence="3" id="KW-1185">Reference proteome</keyword>
<keyword evidence="2" id="KW-0547">Nucleotide-binding</keyword>
<evidence type="ECO:0000313" key="3">
    <source>
        <dbReference type="Proteomes" id="UP000019753"/>
    </source>
</evidence>
<dbReference type="InterPro" id="IPR036890">
    <property type="entry name" value="HATPase_C_sf"/>
</dbReference>
<dbReference type="OrthoDB" id="4251531at2"/>
<name>A0A021VMD6_9CELL</name>
<proteinExistence type="predicted"/>
<dbReference type="GO" id="GO:0005524">
    <property type="term" value="F:ATP binding"/>
    <property type="evidence" value="ECO:0007669"/>
    <property type="project" value="UniProtKB-KW"/>
</dbReference>
<gene>
    <name evidence="2" type="ORF">N866_09635</name>
</gene>
<dbReference type="PANTHER" id="PTHR35526:SF3">
    <property type="entry name" value="ANTI-SIGMA-F FACTOR RSBW"/>
    <property type="match status" value="1"/>
</dbReference>
<protein>
    <submittedName>
        <fullName evidence="2">ATP-binding protein</fullName>
    </submittedName>
</protein>
<reference evidence="2 3" key="1">
    <citation type="submission" date="2014-01" db="EMBL/GenBank/DDBJ databases">
        <title>Actinotalea ferrariae CF5-4.</title>
        <authorList>
            <person name="Chen F."/>
            <person name="Li Y."/>
            <person name="Wang G."/>
        </authorList>
    </citation>
    <scope>NUCLEOTIDE SEQUENCE [LARGE SCALE GENOMIC DNA]</scope>
    <source>
        <strain evidence="2 3">CF5-4</strain>
    </source>
</reference>
<dbReference type="AlphaFoldDB" id="A0A021VMD6"/>
<dbReference type="RefSeq" id="WP_052023153.1">
    <property type="nucleotide sequence ID" value="NZ_AXCW01000265.1"/>
</dbReference>
<feature type="region of interest" description="Disordered" evidence="1">
    <location>
        <begin position="1"/>
        <end position="49"/>
    </location>
</feature>
<keyword evidence="2" id="KW-0067">ATP-binding</keyword>
<dbReference type="Gene3D" id="3.30.565.10">
    <property type="entry name" value="Histidine kinase-like ATPase, C-terminal domain"/>
    <property type="match status" value="1"/>
</dbReference>
<feature type="compositionally biased region" description="Basic and acidic residues" evidence="1">
    <location>
        <begin position="1"/>
        <end position="15"/>
    </location>
</feature>
<dbReference type="CDD" id="cd16936">
    <property type="entry name" value="HATPase_RsbW-like"/>
    <property type="match status" value="1"/>
</dbReference>
<dbReference type="Proteomes" id="UP000019753">
    <property type="component" value="Unassembled WGS sequence"/>
</dbReference>
<evidence type="ECO:0000313" key="2">
    <source>
        <dbReference type="EMBL" id="EYR62326.1"/>
    </source>
</evidence>
<dbReference type="InterPro" id="IPR050267">
    <property type="entry name" value="Anti-sigma-factor_SerPK"/>
</dbReference>
<organism evidence="2 3">
    <name type="scientific">Actinotalea ferrariae CF5-4</name>
    <dbReference type="NCBI Taxonomy" id="948458"/>
    <lineage>
        <taxon>Bacteria</taxon>
        <taxon>Bacillati</taxon>
        <taxon>Actinomycetota</taxon>
        <taxon>Actinomycetes</taxon>
        <taxon>Micrococcales</taxon>
        <taxon>Cellulomonadaceae</taxon>
        <taxon>Actinotalea</taxon>
    </lineage>
</organism>
<dbReference type="EMBL" id="AXCW01000265">
    <property type="protein sequence ID" value="EYR62326.1"/>
    <property type="molecule type" value="Genomic_DNA"/>
</dbReference>
<dbReference type="SUPFAM" id="SSF55874">
    <property type="entry name" value="ATPase domain of HSP90 chaperone/DNA topoisomerase II/histidine kinase"/>
    <property type="match status" value="1"/>
</dbReference>
<sequence length="180" mass="18972">MTGDRARRTSSDRTLRLVASDGEVTAPDDAVPADQDETEAGRDVDADVDPGVDVDSILLPGERQSVAIGRHWVVRTAAARGAVGMTNQVLELLSSELLANAVLHGPAQAGIGLQLVVTDQLARVSVSDGADASPVVMRTDPSALNGRGMAIVEAMSSRWGVEVHEDGGKTVWFELDLDDF</sequence>
<accession>A0A021VMD6</accession>